<evidence type="ECO:0000313" key="1">
    <source>
        <dbReference type="EMBL" id="KAF2230059.1"/>
    </source>
</evidence>
<organism evidence="1 2">
    <name type="scientific">Viridothelium virens</name>
    <name type="common">Speckled blister lichen</name>
    <name type="synonym">Trypethelium virens</name>
    <dbReference type="NCBI Taxonomy" id="1048519"/>
    <lineage>
        <taxon>Eukaryota</taxon>
        <taxon>Fungi</taxon>
        <taxon>Dikarya</taxon>
        <taxon>Ascomycota</taxon>
        <taxon>Pezizomycotina</taxon>
        <taxon>Dothideomycetes</taxon>
        <taxon>Dothideomycetes incertae sedis</taxon>
        <taxon>Trypetheliales</taxon>
        <taxon>Trypetheliaceae</taxon>
        <taxon>Viridothelium</taxon>
    </lineage>
</organism>
<keyword evidence="2" id="KW-1185">Reference proteome</keyword>
<protein>
    <recommendedName>
        <fullName evidence="3">F-box domain-containing protein</fullName>
    </recommendedName>
</protein>
<evidence type="ECO:0008006" key="3">
    <source>
        <dbReference type="Google" id="ProtNLM"/>
    </source>
</evidence>
<accession>A0A6A6GWT1</accession>
<dbReference type="AlphaFoldDB" id="A0A6A6GWT1"/>
<gene>
    <name evidence="1" type="ORF">EV356DRAFT_353210</name>
</gene>
<dbReference type="EMBL" id="ML991848">
    <property type="protein sequence ID" value="KAF2230059.1"/>
    <property type="molecule type" value="Genomic_DNA"/>
</dbReference>
<sequence>MFWIILEGLANVCPLRYEPRGGHSSIKDDLGSFDIPPLELLCCVLGGPDIKTLIGFMSISKPSKDIACQLSVWKSLTTQALVVLRARVNSGAAPWITCNDSYASLCWWECSSRAGFSVTIDLFRCQRVCPRCAKSYNCGRSVYSHCHPLRPGLFQPFHQPVVIQDVRDWYLSASDLLNEVNFLNIPGHLSCTKAAA</sequence>
<evidence type="ECO:0000313" key="2">
    <source>
        <dbReference type="Proteomes" id="UP000800092"/>
    </source>
</evidence>
<dbReference type="Proteomes" id="UP000800092">
    <property type="component" value="Unassembled WGS sequence"/>
</dbReference>
<reference evidence="1" key="1">
    <citation type="journal article" date="2020" name="Stud. Mycol.">
        <title>101 Dothideomycetes genomes: a test case for predicting lifestyles and emergence of pathogens.</title>
        <authorList>
            <person name="Haridas S."/>
            <person name="Albert R."/>
            <person name="Binder M."/>
            <person name="Bloem J."/>
            <person name="Labutti K."/>
            <person name="Salamov A."/>
            <person name="Andreopoulos B."/>
            <person name="Baker S."/>
            <person name="Barry K."/>
            <person name="Bills G."/>
            <person name="Bluhm B."/>
            <person name="Cannon C."/>
            <person name="Castanera R."/>
            <person name="Culley D."/>
            <person name="Daum C."/>
            <person name="Ezra D."/>
            <person name="Gonzalez J."/>
            <person name="Henrissat B."/>
            <person name="Kuo A."/>
            <person name="Liang C."/>
            <person name="Lipzen A."/>
            <person name="Lutzoni F."/>
            <person name="Magnuson J."/>
            <person name="Mondo S."/>
            <person name="Nolan M."/>
            <person name="Ohm R."/>
            <person name="Pangilinan J."/>
            <person name="Park H.-J."/>
            <person name="Ramirez L."/>
            <person name="Alfaro M."/>
            <person name="Sun H."/>
            <person name="Tritt A."/>
            <person name="Yoshinaga Y."/>
            <person name="Zwiers L.-H."/>
            <person name="Turgeon B."/>
            <person name="Goodwin S."/>
            <person name="Spatafora J."/>
            <person name="Crous P."/>
            <person name="Grigoriev I."/>
        </authorList>
    </citation>
    <scope>NUCLEOTIDE SEQUENCE</scope>
    <source>
        <strain evidence="1">Tuck. ex Michener</strain>
    </source>
</reference>
<name>A0A6A6GWT1_VIRVR</name>
<proteinExistence type="predicted"/>